<gene>
    <name evidence="2" type="ORF">QN277_014886</name>
</gene>
<feature type="compositionally biased region" description="Acidic residues" evidence="1">
    <location>
        <begin position="227"/>
        <end position="251"/>
    </location>
</feature>
<organism evidence="2 3">
    <name type="scientific">Acacia crassicarpa</name>
    <name type="common">northern wattle</name>
    <dbReference type="NCBI Taxonomy" id="499986"/>
    <lineage>
        <taxon>Eukaryota</taxon>
        <taxon>Viridiplantae</taxon>
        <taxon>Streptophyta</taxon>
        <taxon>Embryophyta</taxon>
        <taxon>Tracheophyta</taxon>
        <taxon>Spermatophyta</taxon>
        <taxon>Magnoliopsida</taxon>
        <taxon>eudicotyledons</taxon>
        <taxon>Gunneridae</taxon>
        <taxon>Pentapetalae</taxon>
        <taxon>rosids</taxon>
        <taxon>fabids</taxon>
        <taxon>Fabales</taxon>
        <taxon>Fabaceae</taxon>
        <taxon>Caesalpinioideae</taxon>
        <taxon>mimosoid clade</taxon>
        <taxon>Acacieae</taxon>
        <taxon>Acacia</taxon>
    </lineage>
</organism>
<dbReference type="InterPro" id="IPR012866">
    <property type="entry name" value="DUF1644"/>
</dbReference>
<dbReference type="PANTHER" id="PTHR31197:SF21">
    <property type="entry name" value="C2H2-TYPE DOMAIN-CONTAINING PROTEIN"/>
    <property type="match status" value="1"/>
</dbReference>
<dbReference type="InterPro" id="IPR013083">
    <property type="entry name" value="Znf_RING/FYVE/PHD"/>
</dbReference>
<sequence length="329" mass="37463">MAKVGKVHSECQRATPYPLTSHSRKKEKSFYGASEKQNWEDATCSVCMEVPHNAVLLLCSSYNNGCRPYMCATSDRFSNCFEQYQKAYTKATVQSLPLATNNSNMNAGESSDNAEVPELLCPLCRSQVKGWTVVDAARKYLNGKKRGCMQDECPFAGTYKELRKHVRSKHPYARPRDVDPIRKEKWKRLEYERERNDVISTILSSTPGAMVLGDYVLEPNDHTYSDSDNDSESDSEFDSDSNSDSESEEECVDDFFSTRSIGLGRNRSFLSRIGYGRSFEYDLLDMNDFGLNHTARTGSAAASRRGFRRILLGERSRRRRRHRLPNASR</sequence>
<protein>
    <recommendedName>
        <fullName evidence="4">Transcription factor C2H2 family</fullName>
    </recommendedName>
</protein>
<feature type="region of interest" description="Disordered" evidence="1">
    <location>
        <begin position="221"/>
        <end position="251"/>
    </location>
</feature>
<dbReference type="Proteomes" id="UP001293593">
    <property type="component" value="Unassembled WGS sequence"/>
</dbReference>
<dbReference type="AlphaFoldDB" id="A0AAE1JZC6"/>
<evidence type="ECO:0000256" key="1">
    <source>
        <dbReference type="SAM" id="MobiDB-lite"/>
    </source>
</evidence>
<comment type="caution">
    <text evidence="2">The sequence shown here is derived from an EMBL/GenBank/DDBJ whole genome shotgun (WGS) entry which is preliminary data.</text>
</comment>
<keyword evidence="3" id="KW-1185">Reference proteome</keyword>
<accession>A0AAE1JZC6</accession>
<dbReference type="EMBL" id="JAWXYG010000003">
    <property type="protein sequence ID" value="KAK4276778.1"/>
    <property type="molecule type" value="Genomic_DNA"/>
</dbReference>
<name>A0AAE1JZC6_9FABA</name>
<evidence type="ECO:0008006" key="4">
    <source>
        <dbReference type="Google" id="ProtNLM"/>
    </source>
</evidence>
<reference evidence="2" key="1">
    <citation type="submission" date="2023-10" db="EMBL/GenBank/DDBJ databases">
        <title>Chromosome-level genome of the transformable northern wattle, Acacia crassicarpa.</title>
        <authorList>
            <person name="Massaro I."/>
            <person name="Sinha N.R."/>
            <person name="Poethig S."/>
            <person name="Leichty A.R."/>
        </authorList>
    </citation>
    <scope>NUCLEOTIDE SEQUENCE</scope>
    <source>
        <strain evidence="2">Acra3RX</strain>
        <tissue evidence="2">Leaf</tissue>
    </source>
</reference>
<proteinExistence type="predicted"/>
<dbReference type="Gene3D" id="3.30.40.10">
    <property type="entry name" value="Zinc/RING finger domain, C3HC4 (zinc finger)"/>
    <property type="match status" value="1"/>
</dbReference>
<evidence type="ECO:0000313" key="3">
    <source>
        <dbReference type="Proteomes" id="UP001293593"/>
    </source>
</evidence>
<dbReference type="PANTHER" id="PTHR31197">
    <property type="entry name" value="OS01G0612600 PROTEIN"/>
    <property type="match status" value="1"/>
</dbReference>
<dbReference type="Pfam" id="PF07800">
    <property type="entry name" value="DUF1644"/>
    <property type="match status" value="1"/>
</dbReference>
<evidence type="ECO:0000313" key="2">
    <source>
        <dbReference type="EMBL" id="KAK4276778.1"/>
    </source>
</evidence>